<evidence type="ECO:0000313" key="3">
    <source>
        <dbReference type="EMBL" id="KAF2711192.1"/>
    </source>
</evidence>
<evidence type="ECO:0000256" key="2">
    <source>
        <dbReference type="SAM" id="Phobius"/>
    </source>
</evidence>
<organism evidence="3 4">
    <name type="scientific">Pleomassaria siparia CBS 279.74</name>
    <dbReference type="NCBI Taxonomy" id="1314801"/>
    <lineage>
        <taxon>Eukaryota</taxon>
        <taxon>Fungi</taxon>
        <taxon>Dikarya</taxon>
        <taxon>Ascomycota</taxon>
        <taxon>Pezizomycotina</taxon>
        <taxon>Dothideomycetes</taxon>
        <taxon>Pleosporomycetidae</taxon>
        <taxon>Pleosporales</taxon>
        <taxon>Pleomassariaceae</taxon>
        <taxon>Pleomassaria</taxon>
    </lineage>
</organism>
<accession>A0A6G1KFE2</accession>
<feature type="transmembrane region" description="Helical" evidence="2">
    <location>
        <begin position="78"/>
        <end position="103"/>
    </location>
</feature>
<reference evidence="3" key="1">
    <citation type="journal article" date="2020" name="Stud. Mycol.">
        <title>101 Dothideomycetes genomes: a test case for predicting lifestyles and emergence of pathogens.</title>
        <authorList>
            <person name="Haridas S."/>
            <person name="Albert R."/>
            <person name="Binder M."/>
            <person name="Bloem J."/>
            <person name="Labutti K."/>
            <person name="Salamov A."/>
            <person name="Andreopoulos B."/>
            <person name="Baker S."/>
            <person name="Barry K."/>
            <person name="Bills G."/>
            <person name="Bluhm B."/>
            <person name="Cannon C."/>
            <person name="Castanera R."/>
            <person name="Culley D."/>
            <person name="Daum C."/>
            <person name="Ezra D."/>
            <person name="Gonzalez J."/>
            <person name="Henrissat B."/>
            <person name="Kuo A."/>
            <person name="Liang C."/>
            <person name="Lipzen A."/>
            <person name="Lutzoni F."/>
            <person name="Magnuson J."/>
            <person name="Mondo S."/>
            <person name="Nolan M."/>
            <person name="Ohm R."/>
            <person name="Pangilinan J."/>
            <person name="Park H.-J."/>
            <person name="Ramirez L."/>
            <person name="Alfaro M."/>
            <person name="Sun H."/>
            <person name="Tritt A."/>
            <person name="Yoshinaga Y."/>
            <person name="Zwiers L.-H."/>
            <person name="Turgeon B."/>
            <person name="Goodwin S."/>
            <person name="Spatafora J."/>
            <person name="Crous P."/>
            <person name="Grigoriev I."/>
        </authorList>
    </citation>
    <scope>NUCLEOTIDE SEQUENCE</scope>
    <source>
        <strain evidence="3">CBS 279.74</strain>
    </source>
</reference>
<feature type="compositionally biased region" description="Pro residues" evidence="1">
    <location>
        <begin position="430"/>
        <end position="442"/>
    </location>
</feature>
<evidence type="ECO:0000313" key="4">
    <source>
        <dbReference type="Proteomes" id="UP000799428"/>
    </source>
</evidence>
<feature type="compositionally biased region" description="Low complexity" evidence="1">
    <location>
        <begin position="396"/>
        <end position="429"/>
    </location>
</feature>
<name>A0A6G1KFE2_9PLEO</name>
<dbReference type="EMBL" id="MU005768">
    <property type="protein sequence ID" value="KAF2711192.1"/>
    <property type="molecule type" value="Genomic_DNA"/>
</dbReference>
<keyword evidence="2" id="KW-0812">Transmembrane</keyword>
<feature type="transmembrane region" description="Helical" evidence="2">
    <location>
        <begin position="123"/>
        <end position="146"/>
    </location>
</feature>
<keyword evidence="4" id="KW-1185">Reference proteome</keyword>
<feature type="region of interest" description="Disordered" evidence="1">
    <location>
        <begin position="154"/>
        <end position="179"/>
    </location>
</feature>
<feature type="transmembrane region" description="Helical" evidence="2">
    <location>
        <begin position="43"/>
        <end position="66"/>
    </location>
</feature>
<dbReference type="Proteomes" id="UP000799428">
    <property type="component" value="Unassembled WGS sequence"/>
</dbReference>
<dbReference type="OrthoDB" id="5431149at2759"/>
<keyword evidence="2" id="KW-1133">Transmembrane helix</keyword>
<keyword evidence="2" id="KW-0472">Membrane</keyword>
<feature type="region of interest" description="Disordered" evidence="1">
    <location>
        <begin position="391"/>
        <end position="462"/>
    </location>
</feature>
<feature type="compositionally biased region" description="Polar residues" evidence="1">
    <location>
        <begin position="154"/>
        <end position="163"/>
    </location>
</feature>
<protein>
    <submittedName>
        <fullName evidence="3">Uncharacterized protein</fullName>
    </submittedName>
</protein>
<feature type="region of interest" description="Disordered" evidence="1">
    <location>
        <begin position="287"/>
        <end position="348"/>
    </location>
</feature>
<evidence type="ECO:0000256" key="1">
    <source>
        <dbReference type="SAM" id="MobiDB-lite"/>
    </source>
</evidence>
<dbReference type="AlphaFoldDB" id="A0A6G1KFE2"/>
<sequence length="462" mass="49809">MSRRFYLSLLGVVAWSATATDTVFSMLDAASLSTARVSFAKLPIAASALDWIALFCVGLFAIQCAWKREGSEQRSTRISRILAACCILPSAVALMVSLISIIVLKSRSREVKAATSKAAVGNWTAIFAAQMAIWILACLSQIALYCTPLWKTPNAESTASSDPESGPRDSVMSETRNSNQTPNLYMIEPALPASPLAIHPSPTSSARSSQSLRSWRDSLHHVVRPVTSRTKLINRSSLNRDSRSIYPEGRIIDNISTADGFETWDTSDVDPSVREAAKQSAREAALQSVKDAGLAPSRGTVLEPIPGSRPPSPARALDGPFPLISDGKESPALAPPPKMMHDHSRPPSPCVSEANIHPLFRTESPTPAPPMTSGTSIMASPLATQMIPCPARPYSRMRSNSSRANSPSSLMHSQSLQSLRASNSILRRSPSPPSRPITPPIPDFVLNNSPSPRGSSRHVDRY</sequence>
<proteinExistence type="predicted"/>
<gene>
    <name evidence="3" type="ORF">K504DRAFT_501113</name>
</gene>